<gene>
    <name evidence="2" type="ORF">I316_00535</name>
</gene>
<feature type="compositionally biased region" description="Basic and acidic residues" evidence="1">
    <location>
        <begin position="7"/>
        <end position="27"/>
    </location>
</feature>
<feature type="region of interest" description="Disordered" evidence="1">
    <location>
        <begin position="391"/>
        <end position="427"/>
    </location>
</feature>
<feature type="compositionally biased region" description="Polar residues" evidence="1">
    <location>
        <begin position="394"/>
        <end position="403"/>
    </location>
</feature>
<reference evidence="2 3" key="1">
    <citation type="submission" date="2013-07" db="EMBL/GenBank/DDBJ databases">
        <title>The Genome Sequence of Cryptococcus heveanensis BCC8398.</title>
        <authorList>
            <consortium name="The Broad Institute Genome Sequencing Platform"/>
            <person name="Cuomo C."/>
            <person name="Litvintseva A."/>
            <person name="Chen Y."/>
            <person name="Heitman J."/>
            <person name="Sun S."/>
            <person name="Springer D."/>
            <person name="Dromer F."/>
            <person name="Young S.K."/>
            <person name="Zeng Q."/>
            <person name="Gargeya S."/>
            <person name="Fitzgerald M."/>
            <person name="Abouelleil A."/>
            <person name="Alvarado L."/>
            <person name="Berlin A.M."/>
            <person name="Chapman S.B."/>
            <person name="Dewar J."/>
            <person name="Goldberg J."/>
            <person name="Griggs A."/>
            <person name="Gujja S."/>
            <person name="Hansen M."/>
            <person name="Howarth C."/>
            <person name="Imamovic A."/>
            <person name="Larimer J."/>
            <person name="McCowan C."/>
            <person name="Murphy C."/>
            <person name="Pearson M."/>
            <person name="Priest M."/>
            <person name="Roberts A."/>
            <person name="Saif S."/>
            <person name="Shea T."/>
            <person name="Sykes S."/>
            <person name="Wortman J."/>
            <person name="Nusbaum C."/>
            <person name="Birren B."/>
        </authorList>
    </citation>
    <scope>NUCLEOTIDE SEQUENCE [LARGE SCALE GENOMIC DNA]</scope>
    <source>
        <strain evidence="2 3">BCC8398</strain>
    </source>
</reference>
<accession>A0A1B9H2B3</accession>
<dbReference type="Proteomes" id="UP000092666">
    <property type="component" value="Unassembled WGS sequence"/>
</dbReference>
<feature type="region of interest" description="Disordered" evidence="1">
    <location>
        <begin position="1"/>
        <end position="67"/>
    </location>
</feature>
<feature type="compositionally biased region" description="Basic and acidic residues" evidence="1">
    <location>
        <begin position="404"/>
        <end position="419"/>
    </location>
</feature>
<feature type="region of interest" description="Disordered" evidence="1">
    <location>
        <begin position="161"/>
        <end position="186"/>
    </location>
</feature>
<dbReference type="EMBL" id="KV700122">
    <property type="protein sequence ID" value="OCF37414.1"/>
    <property type="molecule type" value="Genomic_DNA"/>
</dbReference>
<feature type="region of interest" description="Disordered" evidence="1">
    <location>
        <begin position="103"/>
        <end position="126"/>
    </location>
</feature>
<evidence type="ECO:0000256" key="1">
    <source>
        <dbReference type="SAM" id="MobiDB-lite"/>
    </source>
</evidence>
<evidence type="ECO:0000313" key="3">
    <source>
        <dbReference type="Proteomes" id="UP000092666"/>
    </source>
</evidence>
<sequence>MHIPKIFADRQKDPGQDDARTPGENRSRAPRSRHSWHADMLLDFHDEPEHGTPMRHSSQYLPPPRLRRQSFDMLSNRFGDKVSLPALSRFQLDSDRREIVGDHRRTDIPSASHGAPTPRAGPPPPRTYRQALEESHMNLNFEPQPDSFLDAGLAITPPKMKAPTSSGLSVSAQTGNIPGQHRRKPVPPFVTPPFPADTPLPGGDPLEEPFSQSSPVRMWEPLNVSAHVSPARKDRTLSTSNVTNILQTPPTPYFSPLNDVSPAPSLSSEAWRNDSPPSPSLAGAQLEPEFQDSFELGQARLFDDVLASWGLPVTSDDLKNHEESRSRFGEGYGTRMTRSQSIPLDLRTFQLPAIPPIRALTPQAHLSQPHPALSASTSRLLSDRTTIHDAQVAQARSNPPLQTHESKARRANSKMEKKQVQPGPRFYPSGRSFATIRAASPSFSAPISEDELPFVGARRPLKGKLQGRVKTVVARFEASGTDSPTTPTRSLQEIGQILNHQSSVSSLNLGSGTRRMMAEARLKKLRSK</sequence>
<protein>
    <submittedName>
        <fullName evidence="2">Uncharacterized protein</fullName>
    </submittedName>
</protein>
<dbReference type="OrthoDB" id="2564798at2759"/>
<keyword evidence="3" id="KW-1185">Reference proteome</keyword>
<feature type="region of interest" description="Disordered" evidence="1">
    <location>
        <begin position="502"/>
        <end position="528"/>
    </location>
</feature>
<feature type="compositionally biased region" description="Polar residues" evidence="1">
    <location>
        <begin position="163"/>
        <end position="177"/>
    </location>
</feature>
<evidence type="ECO:0000313" key="2">
    <source>
        <dbReference type="EMBL" id="OCF37414.1"/>
    </source>
</evidence>
<feature type="compositionally biased region" description="Polar residues" evidence="1">
    <location>
        <begin position="502"/>
        <end position="511"/>
    </location>
</feature>
<feature type="region of interest" description="Disordered" evidence="1">
    <location>
        <begin position="243"/>
        <end position="284"/>
    </location>
</feature>
<proteinExistence type="predicted"/>
<reference evidence="3" key="2">
    <citation type="submission" date="2013-12" db="EMBL/GenBank/DDBJ databases">
        <title>Evolution of pathogenesis and genome organization in the Tremellales.</title>
        <authorList>
            <person name="Cuomo C."/>
            <person name="Litvintseva A."/>
            <person name="Heitman J."/>
            <person name="Chen Y."/>
            <person name="Sun S."/>
            <person name="Springer D."/>
            <person name="Dromer F."/>
            <person name="Young S."/>
            <person name="Zeng Q."/>
            <person name="Chapman S."/>
            <person name="Gujja S."/>
            <person name="Saif S."/>
            <person name="Birren B."/>
        </authorList>
    </citation>
    <scope>NUCLEOTIDE SEQUENCE [LARGE SCALE GENOMIC DNA]</scope>
    <source>
        <strain evidence="3">BCC8398</strain>
    </source>
</reference>
<dbReference type="AlphaFoldDB" id="A0A1B9H2B3"/>
<feature type="compositionally biased region" description="Basic and acidic residues" evidence="1">
    <location>
        <begin position="36"/>
        <end position="52"/>
    </location>
</feature>
<name>A0A1B9H2B3_9TREE</name>
<organism evidence="2 3">
    <name type="scientific">Kwoniella heveanensis BCC8398</name>
    <dbReference type="NCBI Taxonomy" id="1296120"/>
    <lineage>
        <taxon>Eukaryota</taxon>
        <taxon>Fungi</taxon>
        <taxon>Dikarya</taxon>
        <taxon>Basidiomycota</taxon>
        <taxon>Agaricomycotina</taxon>
        <taxon>Tremellomycetes</taxon>
        <taxon>Tremellales</taxon>
        <taxon>Cryptococcaceae</taxon>
        <taxon>Kwoniella</taxon>
    </lineage>
</organism>